<dbReference type="PANTHER" id="PTHR32309">
    <property type="entry name" value="TYROSINE-PROTEIN KINASE"/>
    <property type="match status" value="1"/>
</dbReference>
<protein>
    <submittedName>
        <fullName evidence="3">Wzz/FepE/Etk N-terminal domain-containing protein</fullName>
    </submittedName>
</protein>
<dbReference type="EMBL" id="BAABDF010000007">
    <property type="protein sequence ID" value="GAA3866687.1"/>
    <property type="molecule type" value="Genomic_DNA"/>
</dbReference>
<sequence length="517" mass="57736">MNLDLRFYWKLFLRRLPVMMAFIIICSGLSAVTAIKTPETWRTQARLLVEEPQIPSSMVRSTVQTSDIEQLDIVQQKLLTRANLIDIANRLNVFQDIRSMAPDTVFDQMRAATSIRRIAGKNSATMMTIAFTARSGQVAANVVNEYVTLILEENTKSRQGRVANTLEFFQQEVQRLASDLDQQSIAISVFKSENANALPENQSYRLNRQSLLQERLSQLNRDLAASRKQREDMIAIFEATGQVRQSQGVRRTAQEEELIVVQAELDHLKSLYPDTDRRVIRIQAQLDKLQAIVAAQAAANSNSTGPQSEVSAERAILDSSLAEIDSRTEAIQTDIDTLTKELADLETAIIESSANGIELATLEREFNIVQARYNAAVSNLDQARMNERIEASAQGQRISVIENASVPRVPAGPNRVKIAAMGTAIGLGLAAGYFLLLEFINRTIRRPQELTGKFDVTPIAIIPYMESRREKTMRRTGMVAATLVVLIGTPLALWYIDTNYIPLDQLVRRGLSRFGIG</sequence>
<dbReference type="PANTHER" id="PTHR32309:SF13">
    <property type="entry name" value="FERRIC ENTEROBACTIN TRANSPORT PROTEIN FEPE"/>
    <property type="match status" value="1"/>
</dbReference>
<comment type="caution">
    <text evidence="3">The sequence shown here is derived from an EMBL/GenBank/DDBJ whole genome shotgun (WGS) entry which is preliminary data.</text>
</comment>
<evidence type="ECO:0000313" key="3">
    <source>
        <dbReference type="EMBL" id="GAA3866687.1"/>
    </source>
</evidence>
<keyword evidence="4" id="KW-1185">Reference proteome</keyword>
<keyword evidence="1" id="KW-0175">Coiled coil</keyword>
<dbReference type="InterPro" id="IPR050445">
    <property type="entry name" value="Bact_polysacc_biosynth/exp"/>
</dbReference>
<evidence type="ECO:0000256" key="2">
    <source>
        <dbReference type="SAM" id="Phobius"/>
    </source>
</evidence>
<proteinExistence type="predicted"/>
<name>A0ABP7K7B0_9RHOB</name>
<feature type="transmembrane region" description="Helical" evidence="2">
    <location>
        <begin position="418"/>
        <end position="437"/>
    </location>
</feature>
<reference evidence="4" key="1">
    <citation type="journal article" date="2019" name="Int. J. Syst. Evol. Microbiol.">
        <title>The Global Catalogue of Microorganisms (GCM) 10K type strain sequencing project: providing services to taxonomists for standard genome sequencing and annotation.</title>
        <authorList>
            <consortium name="The Broad Institute Genomics Platform"/>
            <consortium name="The Broad Institute Genome Sequencing Center for Infectious Disease"/>
            <person name="Wu L."/>
            <person name="Ma J."/>
        </authorList>
    </citation>
    <scope>NUCLEOTIDE SEQUENCE [LARGE SCALE GENOMIC DNA]</scope>
    <source>
        <strain evidence="4">JCM 17190</strain>
    </source>
</reference>
<feature type="coiled-coil region" evidence="1">
    <location>
        <begin position="328"/>
        <end position="355"/>
    </location>
</feature>
<evidence type="ECO:0000313" key="4">
    <source>
        <dbReference type="Proteomes" id="UP001399917"/>
    </source>
</evidence>
<keyword evidence="2" id="KW-0812">Transmembrane</keyword>
<keyword evidence="2" id="KW-1133">Transmembrane helix</keyword>
<keyword evidence="2" id="KW-0472">Membrane</keyword>
<feature type="transmembrane region" description="Helical" evidence="2">
    <location>
        <begin position="477"/>
        <end position="496"/>
    </location>
</feature>
<dbReference type="RefSeq" id="WP_344846155.1">
    <property type="nucleotide sequence ID" value="NZ_BAABDF010000007.1"/>
</dbReference>
<organism evidence="3 4">
    <name type="scientific">Celeribacter arenosi</name>
    <dbReference type="NCBI Taxonomy" id="792649"/>
    <lineage>
        <taxon>Bacteria</taxon>
        <taxon>Pseudomonadati</taxon>
        <taxon>Pseudomonadota</taxon>
        <taxon>Alphaproteobacteria</taxon>
        <taxon>Rhodobacterales</taxon>
        <taxon>Roseobacteraceae</taxon>
        <taxon>Celeribacter</taxon>
    </lineage>
</organism>
<evidence type="ECO:0000256" key="1">
    <source>
        <dbReference type="SAM" id="Coils"/>
    </source>
</evidence>
<gene>
    <name evidence="3" type="ORF">GCM10022404_16040</name>
</gene>
<dbReference type="Proteomes" id="UP001399917">
    <property type="component" value="Unassembled WGS sequence"/>
</dbReference>
<accession>A0ABP7K7B0</accession>